<evidence type="ECO:0000313" key="1">
    <source>
        <dbReference type="EMBL" id="KAH3769467.1"/>
    </source>
</evidence>
<sequence>MHLAQFSQNAAYIITEYTELGSNEELPLGEEFQNLVKCFIDPKEKKANKRYALTNKLLEQLA</sequence>
<name>A0A9D4DWQ2_DREPO</name>
<evidence type="ECO:0000313" key="2">
    <source>
        <dbReference type="Proteomes" id="UP000828390"/>
    </source>
</evidence>
<dbReference type="AlphaFoldDB" id="A0A9D4DWQ2"/>
<reference evidence="1" key="2">
    <citation type="submission" date="2020-11" db="EMBL/GenBank/DDBJ databases">
        <authorList>
            <person name="McCartney M.A."/>
            <person name="Auch B."/>
            <person name="Kono T."/>
            <person name="Mallez S."/>
            <person name="Becker A."/>
            <person name="Gohl D.M."/>
            <person name="Silverstein K.A.T."/>
            <person name="Koren S."/>
            <person name="Bechman K.B."/>
            <person name="Herman A."/>
            <person name="Abrahante J.E."/>
            <person name="Garbe J."/>
        </authorList>
    </citation>
    <scope>NUCLEOTIDE SEQUENCE</scope>
    <source>
        <strain evidence="1">Duluth1</strain>
        <tissue evidence="1">Whole animal</tissue>
    </source>
</reference>
<reference evidence="1" key="1">
    <citation type="journal article" date="2019" name="bioRxiv">
        <title>The Genome of the Zebra Mussel, Dreissena polymorpha: A Resource for Invasive Species Research.</title>
        <authorList>
            <person name="McCartney M.A."/>
            <person name="Auch B."/>
            <person name="Kono T."/>
            <person name="Mallez S."/>
            <person name="Zhang Y."/>
            <person name="Obille A."/>
            <person name="Becker A."/>
            <person name="Abrahante J.E."/>
            <person name="Garbe J."/>
            <person name="Badalamenti J.P."/>
            <person name="Herman A."/>
            <person name="Mangelson H."/>
            <person name="Liachko I."/>
            <person name="Sullivan S."/>
            <person name="Sone E.D."/>
            <person name="Koren S."/>
            <person name="Silverstein K.A.T."/>
            <person name="Beckman K.B."/>
            <person name="Gohl D.M."/>
        </authorList>
    </citation>
    <scope>NUCLEOTIDE SEQUENCE</scope>
    <source>
        <strain evidence="1">Duluth1</strain>
        <tissue evidence="1">Whole animal</tissue>
    </source>
</reference>
<organism evidence="1 2">
    <name type="scientific">Dreissena polymorpha</name>
    <name type="common">Zebra mussel</name>
    <name type="synonym">Mytilus polymorpha</name>
    <dbReference type="NCBI Taxonomy" id="45954"/>
    <lineage>
        <taxon>Eukaryota</taxon>
        <taxon>Metazoa</taxon>
        <taxon>Spiralia</taxon>
        <taxon>Lophotrochozoa</taxon>
        <taxon>Mollusca</taxon>
        <taxon>Bivalvia</taxon>
        <taxon>Autobranchia</taxon>
        <taxon>Heteroconchia</taxon>
        <taxon>Euheterodonta</taxon>
        <taxon>Imparidentia</taxon>
        <taxon>Neoheterodontei</taxon>
        <taxon>Myida</taxon>
        <taxon>Dreissenoidea</taxon>
        <taxon>Dreissenidae</taxon>
        <taxon>Dreissena</taxon>
    </lineage>
</organism>
<protein>
    <submittedName>
        <fullName evidence="1">Uncharacterized protein</fullName>
    </submittedName>
</protein>
<accession>A0A9D4DWQ2</accession>
<dbReference type="Proteomes" id="UP000828390">
    <property type="component" value="Unassembled WGS sequence"/>
</dbReference>
<proteinExistence type="predicted"/>
<gene>
    <name evidence="1" type="ORF">DPMN_170736</name>
</gene>
<dbReference type="EMBL" id="JAIWYP010000009">
    <property type="protein sequence ID" value="KAH3769467.1"/>
    <property type="molecule type" value="Genomic_DNA"/>
</dbReference>
<keyword evidence="2" id="KW-1185">Reference proteome</keyword>
<comment type="caution">
    <text evidence="1">The sequence shown here is derived from an EMBL/GenBank/DDBJ whole genome shotgun (WGS) entry which is preliminary data.</text>
</comment>